<feature type="transmembrane region" description="Helical" evidence="1">
    <location>
        <begin position="286"/>
        <end position="303"/>
    </location>
</feature>
<feature type="transmembrane region" description="Helical" evidence="1">
    <location>
        <begin position="200"/>
        <end position="219"/>
    </location>
</feature>
<sequence length="305" mass="32489">MTTSDAPNAGGASLLVPSSHRNRWALPALILGGITIGGSPIFVRLSELGPIGTAFWRLALALYPLLWMHRRASSGNSLGRIPRQLSEHFFVASPGLVLAAELVSWHTSLQFTTVANSTLLANLAPIFVALFSWLFLKQKVSLTVLIGLIVSIAGVVVLQGARGPGGDLKGDVLALLSAVLYAGYIIILGRLRKTYVATTIMLWSTLSASVCTLVLAFLVDPIIFPKTLFGWAVVAGLAWISQAGGQTLIVYALAWLPPTFSSLTLLIQPVVAALLAWLLLGEHLTFLQAVGSVIVIFGVFLASRR</sequence>
<organism evidence="3 4">
    <name type="scientific">Paraburkholderia aspalathi</name>
    <dbReference type="NCBI Taxonomy" id="1324617"/>
    <lineage>
        <taxon>Bacteria</taxon>
        <taxon>Pseudomonadati</taxon>
        <taxon>Pseudomonadota</taxon>
        <taxon>Betaproteobacteria</taxon>
        <taxon>Burkholderiales</taxon>
        <taxon>Burkholderiaceae</taxon>
        <taxon>Paraburkholderia</taxon>
    </lineage>
</organism>
<reference evidence="3 4" key="1">
    <citation type="submission" date="2016-10" db="EMBL/GenBank/DDBJ databases">
        <authorList>
            <person name="de Groot N.N."/>
        </authorList>
    </citation>
    <scope>NUCLEOTIDE SEQUENCE [LARGE SCALE GENOMIC DNA]</scope>
    <source>
        <strain evidence="3 4">LMG 27731</strain>
    </source>
</reference>
<evidence type="ECO:0000259" key="2">
    <source>
        <dbReference type="Pfam" id="PF00892"/>
    </source>
</evidence>
<feature type="transmembrane region" description="Helical" evidence="1">
    <location>
        <begin position="263"/>
        <end position="280"/>
    </location>
</feature>
<dbReference type="PANTHER" id="PTHR22911">
    <property type="entry name" value="ACYL-MALONYL CONDENSING ENZYME-RELATED"/>
    <property type="match status" value="1"/>
</dbReference>
<accession>A0A1I7BEA5</accession>
<dbReference type="GO" id="GO:0016020">
    <property type="term" value="C:membrane"/>
    <property type="evidence" value="ECO:0007669"/>
    <property type="project" value="InterPro"/>
</dbReference>
<dbReference type="Pfam" id="PF00892">
    <property type="entry name" value="EamA"/>
    <property type="match status" value="2"/>
</dbReference>
<feature type="transmembrane region" description="Helical" evidence="1">
    <location>
        <begin position="48"/>
        <end position="68"/>
    </location>
</feature>
<feature type="domain" description="EamA" evidence="2">
    <location>
        <begin position="24"/>
        <end position="158"/>
    </location>
</feature>
<dbReference type="PANTHER" id="PTHR22911:SF76">
    <property type="entry name" value="EAMA DOMAIN-CONTAINING PROTEIN"/>
    <property type="match status" value="1"/>
</dbReference>
<dbReference type="AlphaFoldDB" id="A0A1I7BEA5"/>
<gene>
    <name evidence="3" type="ORF">SAMN05192563_1004396</name>
</gene>
<keyword evidence="1" id="KW-0472">Membrane</keyword>
<dbReference type="Proteomes" id="UP000198844">
    <property type="component" value="Unassembled WGS sequence"/>
</dbReference>
<evidence type="ECO:0000313" key="3">
    <source>
        <dbReference type="EMBL" id="SFT85485.1"/>
    </source>
</evidence>
<keyword evidence="1" id="KW-0812">Transmembrane</keyword>
<keyword evidence="1" id="KW-1133">Transmembrane helix</keyword>
<evidence type="ECO:0000256" key="1">
    <source>
        <dbReference type="SAM" id="Phobius"/>
    </source>
</evidence>
<feature type="transmembrane region" description="Helical" evidence="1">
    <location>
        <begin position="172"/>
        <end position="188"/>
    </location>
</feature>
<dbReference type="RefSeq" id="WP_093633975.1">
    <property type="nucleotide sequence ID" value="NZ_FPBH01000004.1"/>
</dbReference>
<protein>
    <submittedName>
        <fullName evidence="3">Threonine/homoserine efflux transporter RhtA</fullName>
    </submittedName>
</protein>
<feature type="transmembrane region" description="Helical" evidence="1">
    <location>
        <begin position="142"/>
        <end position="160"/>
    </location>
</feature>
<feature type="domain" description="EamA" evidence="2">
    <location>
        <begin position="169"/>
        <end position="303"/>
    </location>
</feature>
<dbReference type="EMBL" id="FPBH01000004">
    <property type="protein sequence ID" value="SFT85485.1"/>
    <property type="molecule type" value="Genomic_DNA"/>
</dbReference>
<dbReference type="InterPro" id="IPR037185">
    <property type="entry name" value="EmrE-like"/>
</dbReference>
<proteinExistence type="predicted"/>
<dbReference type="SUPFAM" id="SSF103481">
    <property type="entry name" value="Multidrug resistance efflux transporter EmrE"/>
    <property type="match status" value="2"/>
</dbReference>
<evidence type="ECO:0000313" key="4">
    <source>
        <dbReference type="Proteomes" id="UP000198844"/>
    </source>
</evidence>
<dbReference type="InterPro" id="IPR000620">
    <property type="entry name" value="EamA_dom"/>
</dbReference>
<feature type="transmembrane region" description="Helical" evidence="1">
    <location>
        <begin position="231"/>
        <end position="256"/>
    </location>
</feature>
<name>A0A1I7BEA5_9BURK</name>
<dbReference type="OrthoDB" id="8586862at2"/>
<feature type="transmembrane region" description="Helical" evidence="1">
    <location>
        <begin position="24"/>
        <end position="42"/>
    </location>
</feature>
<feature type="transmembrane region" description="Helical" evidence="1">
    <location>
        <begin position="114"/>
        <end position="135"/>
    </location>
</feature>